<dbReference type="InterPro" id="IPR029063">
    <property type="entry name" value="SAM-dependent_MTases_sf"/>
</dbReference>
<reference evidence="2" key="2">
    <citation type="submission" date="2020-08" db="EMBL/GenBank/DDBJ databases">
        <title>Draft Genome Sequence of Cumin Blight Pathogen Alternaria burnsii.</title>
        <authorList>
            <person name="Feng Z."/>
        </authorList>
    </citation>
    <scope>NUCLEOTIDE SEQUENCE</scope>
    <source>
        <strain evidence="2">CBS107.38</strain>
    </source>
</reference>
<dbReference type="EMBL" id="JAAABM010000019">
    <property type="protein sequence ID" value="KAF7671816.1"/>
    <property type="molecule type" value="Genomic_DNA"/>
</dbReference>
<dbReference type="Gene3D" id="3.40.50.150">
    <property type="entry name" value="Vaccinia Virus protein VP39"/>
    <property type="match status" value="1"/>
</dbReference>
<dbReference type="GO" id="GO:0032259">
    <property type="term" value="P:methylation"/>
    <property type="evidence" value="ECO:0007669"/>
    <property type="project" value="InterPro"/>
</dbReference>
<dbReference type="GO" id="GO:0008168">
    <property type="term" value="F:methyltransferase activity"/>
    <property type="evidence" value="ECO:0007669"/>
    <property type="project" value="InterPro"/>
</dbReference>
<organism evidence="2 3">
    <name type="scientific">Alternaria burnsii</name>
    <dbReference type="NCBI Taxonomy" id="1187904"/>
    <lineage>
        <taxon>Eukaryota</taxon>
        <taxon>Fungi</taxon>
        <taxon>Dikarya</taxon>
        <taxon>Ascomycota</taxon>
        <taxon>Pezizomycotina</taxon>
        <taxon>Dothideomycetes</taxon>
        <taxon>Pleosporomycetidae</taxon>
        <taxon>Pleosporales</taxon>
        <taxon>Pleosporineae</taxon>
        <taxon>Pleosporaceae</taxon>
        <taxon>Alternaria</taxon>
        <taxon>Alternaria sect. Alternaria</taxon>
    </lineage>
</organism>
<reference evidence="2" key="1">
    <citation type="submission" date="2020-01" db="EMBL/GenBank/DDBJ databases">
        <authorList>
            <person name="Feng Z.H.Z."/>
        </authorList>
    </citation>
    <scope>NUCLEOTIDE SEQUENCE</scope>
    <source>
        <strain evidence="2">CBS107.38</strain>
    </source>
</reference>
<proteinExistence type="predicted"/>
<dbReference type="RefSeq" id="XP_038782177.1">
    <property type="nucleotide sequence ID" value="XM_038935086.1"/>
</dbReference>
<name>A0A8H7AYS7_9PLEO</name>
<protein>
    <recommendedName>
        <fullName evidence="1">Ribosomal RNA methyltransferase FtsJ domain-containing protein</fullName>
    </recommendedName>
</protein>
<evidence type="ECO:0000313" key="2">
    <source>
        <dbReference type="EMBL" id="KAF7671816.1"/>
    </source>
</evidence>
<dbReference type="GeneID" id="62208264"/>
<dbReference type="AlphaFoldDB" id="A0A8H7AYS7"/>
<dbReference type="Proteomes" id="UP000596902">
    <property type="component" value="Unassembled WGS sequence"/>
</dbReference>
<dbReference type="Pfam" id="PF01728">
    <property type="entry name" value="FtsJ"/>
    <property type="match status" value="1"/>
</dbReference>
<evidence type="ECO:0000313" key="3">
    <source>
        <dbReference type="Proteomes" id="UP000596902"/>
    </source>
</evidence>
<gene>
    <name evidence="2" type="ORF">GT037_010039</name>
</gene>
<keyword evidence="3" id="KW-1185">Reference proteome</keyword>
<evidence type="ECO:0000259" key="1">
    <source>
        <dbReference type="Pfam" id="PF01728"/>
    </source>
</evidence>
<feature type="domain" description="Ribosomal RNA methyltransferase FtsJ" evidence="1">
    <location>
        <begin position="120"/>
        <end position="308"/>
    </location>
</feature>
<feature type="non-terminal residue" evidence="2">
    <location>
        <position position="388"/>
    </location>
</feature>
<dbReference type="InterPro" id="IPR002877">
    <property type="entry name" value="RNA_MeTrfase_FtsJ_dom"/>
</dbReference>
<accession>A0A8H7AYS7</accession>
<comment type="caution">
    <text evidence="2">The sequence shown here is derived from an EMBL/GenBank/DDBJ whole genome shotgun (WGS) entry which is preliminary data.</text>
</comment>
<dbReference type="SUPFAM" id="SSF53335">
    <property type="entry name" value="S-adenosyl-L-methionine-dependent methyltransferases"/>
    <property type="match status" value="1"/>
</dbReference>
<sequence length="388" mass="43749">TFPIWLSNLRFSNTPAMNLDLETMMRSTLPPEETTVSAIIAQYLAENSQIFKELTDLRLKGWNTSEGDQFFQARRAQSDNANKTQKQLRGFFKMTCEIGQEMDENTSVITFAAADGGQSPRVLDIGMAPGGFTQTVLRKHRDARIRGITLPSDMGGLRIMLPRWRNNLKIRIEFADVTMLVNEMGLGRPATFIPTRHPNTATFSSKRLFGDEMFDLVFCGATGATTRRACAGAEHHEPHKRLRLATSQLVFALQRLRNQGSLVLVMHKPESFDTAEIIRTFTKCSSVRLFKSKTKHAITSSFYMVARKVDTRSEEMQSAVVKWKEQWENAMCQSGEALPTCPRASEDRVREMLAEFGPELIDLATPLWKIQADALRASPFLKESKSTS</sequence>